<gene>
    <name evidence="1" type="ORF">BO80DRAFT_366710</name>
</gene>
<dbReference type="GeneID" id="37221121"/>
<dbReference type="RefSeq" id="XP_025570621.1">
    <property type="nucleotide sequence ID" value="XM_025716256.1"/>
</dbReference>
<sequence length="145" mass="16770">MTLELHIEVFKNGDDPNQRSHWGFLLAKPEEDFGDLYHVQLIDESTLWYQFAVREATTIKTRHAIGMCKIARLNAELRSKVVEIISNEPAPRGDKRRCQDWTIDVLASLEVEELVESGTTERWNERVGMNLKDIAKDCGNDWIEL</sequence>
<dbReference type="InterPro" id="IPR046670">
    <property type="entry name" value="DUF6540"/>
</dbReference>
<dbReference type="VEuPathDB" id="FungiDB:BO80DRAFT_366710"/>
<proteinExistence type="predicted"/>
<organism evidence="1 2">
    <name type="scientific">Aspergillus ibericus CBS 121593</name>
    <dbReference type="NCBI Taxonomy" id="1448316"/>
    <lineage>
        <taxon>Eukaryota</taxon>
        <taxon>Fungi</taxon>
        <taxon>Dikarya</taxon>
        <taxon>Ascomycota</taxon>
        <taxon>Pezizomycotina</taxon>
        <taxon>Eurotiomycetes</taxon>
        <taxon>Eurotiomycetidae</taxon>
        <taxon>Eurotiales</taxon>
        <taxon>Aspergillaceae</taxon>
        <taxon>Aspergillus</taxon>
        <taxon>Aspergillus subgen. Circumdati</taxon>
    </lineage>
</organism>
<evidence type="ECO:0000313" key="2">
    <source>
        <dbReference type="Proteomes" id="UP000249402"/>
    </source>
</evidence>
<reference evidence="1 2" key="1">
    <citation type="submission" date="2018-02" db="EMBL/GenBank/DDBJ databases">
        <title>The genomes of Aspergillus section Nigri reveals drivers in fungal speciation.</title>
        <authorList>
            <consortium name="DOE Joint Genome Institute"/>
            <person name="Vesth T.C."/>
            <person name="Nybo J."/>
            <person name="Theobald S."/>
            <person name="Brandl J."/>
            <person name="Frisvad J.C."/>
            <person name="Nielsen K.F."/>
            <person name="Lyhne E.K."/>
            <person name="Kogle M.E."/>
            <person name="Kuo A."/>
            <person name="Riley R."/>
            <person name="Clum A."/>
            <person name="Nolan M."/>
            <person name="Lipzen A."/>
            <person name="Salamov A."/>
            <person name="Henrissat B."/>
            <person name="Wiebenga A."/>
            <person name="De vries R.P."/>
            <person name="Grigoriev I.V."/>
            <person name="Mortensen U.H."/>
            <person name="Andersen M.R."/>
            <person name="Baker S.E."/>
        </authorList>
    </citation>
    <scope>NUCLEOTIDE SEQUENCE [LARGE SCALE GENOMIC DNA]</scope>
    <source>
        <strain evidence="1 2">CBS 121593</strain>
    </source>
</reference>
<dbReference type="STRING" id="1448316.A0A395GQG1"/>
<protein>
    <submittedName>
        <fullName evidence="1">Uncharacterized protein</fullName>
    </submittedName>
</protein>
<dbReference type="AlphaFoldDB" id="A0A395GQG1"/>
<dbReference type="EMBL" id="KZ824477">
    <property type="protein sequence ID" value="RAK96293.1"/>
    <property type="molecule type" value="Genomic_DNA"/>
</dbReference>
<name>A0A395GQG1_9EURO</name>
<dbReference type="Proteomes" id="UP000249402">
    <property type="component" value="Unassembled WGS sequence"/>
</dbReference>
<accession>A0A395GQG1</accession>
<keyword evidence="2" id="KW-1185">Reference proteome</keyword>
<dbReference type="OrthoDB" id="5271495at2759"/>
<dbReference type="Pfam" id="PF20174">
    <property type="entry name" value="DUF6540"/>
    <property type="match status" value="1"/>
</dbReference>
<evidence type="ECO:0000313" key="1">
    <source>
        <dbReference type="EMBL" id="RAK96293.1"/>
    </source>
</evidence>